<evidence type="ECO:0000256" key="6">
    <source>
        <dbReference type="ARBA" id="ARBA00023242"/>
    </source>
</evidence>
<evidence type="ECO:0000256" key="4">
    <source>
        <dbReference type="ARBA" id="ARBA00022801"/>
    </source>
</evidence>
<dbReference type="InterPro" id="IPR031736">
    <property type="entry name" value="REXO1-like_dom"/>
</dbReference>
<evidence type="ECO:0000256" key="3">
    <source>
        <dbReference type="ARBA" id="ARBA00022722"/>
    </source>
</evidence>
<evidence type="ECO:0000256" key="5">
    <source>
        <dbReference type="ARBA" id="ARBA00022839"/>
    </source>
</evidence>
<dbReference type="GeneID" id="103667003"/>
<keyword evidence="7" id="KW-0175">Coiled coil</keyword>
<dbReference type="FunFam" id="3.30.420.10:FF:000021">
    <property type="entry name" value="RNA exonuclease 1 homolog"/>
    <property type="match status" value="1"/>
</dbReference>
<dbReference type="KEGG" id="umr:103667003"/>
<keyword evidence="6" id="KW-0539">Nucleus</keyword>
<feature type="coiled-coil region" evidence="7">
    <location>
        <begin position="1"/>
        <end position="31"/>
    </location>
</feature>
<keyword evidence="10" id="KW-1185">Reference proteome</keyword>
<dbReference type="Gene3D" id="3.30.420.10">
    <property type="entry name" value="Ribonuclease H-like superfamily/Ribonuclease H"/>
    <property type="match status" value="1"/>
</dbReference>
<dbReference type="AlphaFoldDB" id="A0A8M1FVN7"/>
<keyword evidence="3" id="KW-0540">Nuclease</keyword>
<dbReference type="GO" id="GO:0003676">
    <property type="term" value="F:nucleic acid binding"/>
    <property type="evidence" value="ECO:0007669"/>
    <property type="project" value="InterPro"/>
</dbReference>
<evidence type="ECO:0000256" key="8">
    <source>
        <dbReference type="SAM" id="MobiDB-lite"/>
    </source>
</evidence>
<dbReference type="InterPro" id="IPR013520">
    <property type="entry name" value="Ribonucl_H"/>
</dbReference>
<dbReference type="CDD" id="cd06145">
    <property type="entry name" value="REX1_like"/>
    <property type="match status" value="1"/>
</dbReference>
<dbReference type="InterPro" id="IPR012337">
    <property type="entry name" value="RNaseH-like_sf"/>
</dbReference>
<keyword evidence="5 11" id="KW-0269">Exonuclease</keyword>
<name>A0A8M1FVN7_URSMA</name>
<organism evidence="10 11">
    <name type="scientific">Ursus maritimus</name>
    <name type="common">Polar bear</name>
    <name type="synonym">Thalarctos maritimus</name>
    <dbReference type="NCBI Taxonomy" id="29073"/>
    <lineage>
        <taxon>Eukaryota</taxon>
        <taxon>Metazoa</taxon>
        <taxon>Chordata</taxon>
        <taxon>Craniata</taxon>
        <taxon>Vertebrata</taxon>
        <taxon>Euteleostomi</taxon>
        <taxon>Mammalia</taxon>
        <taxon>Eutheria</taxon>
        <taxon>Laurasiatheria</taxon>
        <taxon>Carnivora</taxon>
        <taxon>Caniformia</taxon>
        <taxon>Ursidae</taxon>
        <taxon>Ursus</taxon>
    </lineage>
</organism>
<dbReference type="Pfam" id="PF15870">
    <property type="entry name" value="EloA-BP1"/>
    <property type="match status" value="1"/>
</dbReference>
<dbReference type="InterPro" id="IPR036397">
    <property type="entry name" value="RNaseH_sf"/>
</dbReference>
<evidence type="ECO:0000313" key="11">
    <source>
        <dbReference type="RefSeq" id="XP_040487423.1"/>
    </source>
</evidence>
<feature type="compositionally biased region" description="Basic and acidic residues" evidence="8">
    <location>
        <begin position="210"/>
        <end position="222"/>
    </location>
</feature>
<comment type="similarity">
    <text evidence="2">Belongs to the REXO1/REXO3 family.</text>
</comment>
<sequence length="926" mass="104607">MEELERLNKEIESVKTEVEEKQKRLSEFTLTLPRSHLPSLSDTNLRQDVLDYNSLLQKEKWNEPSQNKESQPRKYVLDHKCPATDLEYDPLLNYSAGLLGASKARQDETGTQHLCHLKKSGGENCHKSQESQRPYVSPIRITINLQESDEDDLVMDVPPVMPISKKSKPLRGFKYPNMDKRIHITSSEERNLQISGTEEETLEKTQLTTQRDDDGNKLEPPKRLMQGSLDIKSKINLYGVKNRISKTGSLGAEENCVSVSEESIPCAPLSDEEIQNRICNERYPQSKKYTKTIYDTQNEESECRYSDQPQIYYSEEHAEDKMLKGQDNSQDFTTFEDRKLVDCDSDKEHTEEDTPSDSDDTRKECLRIFTEFTEREACGETTKQASGKQMELEMLSYQNISGPKKRIAHIAKFHVPASKEIISPLREPVPPLISHPGILRAQQQAVQIMADIRSGQAFLAAPSEQKKTIFACPISQTQRKASEENSLTTNSLHLDVVLSREKPTAKPSKSHIPVKSIASFPMKMPKCKLAHRKRALVTPESSSKVPEEVRQRYINLFVEKYLGVYETEDEALNKAKIEEKAIYERCGGRNMYVNIAISTLKKLRQDVSGSSNNKTTGLKKNEKRSALTGITLYRHLKDYLLTEEQLHENNYPQPNPDKPGSILLTSGMAKALVNAASRKICCRCGKIYGVTPAGKHSRVEECNYHFGPVLRHKVLGGLETRYSCCEGVLGSAGCQVAKLHVHDQKENTEGFVQTFVKCPPPDGNPGVFAVNCEVCYTAKGLELTQVTVVDPSLQVVYDTFVKPDEEVIDYNTRFSGVVEDDLKNTKTSIRDVQAILLNLFSADTVLIGHSFEHSLYALKLIHTSVVDTTVLFPHRLGLPHRRSLKSLVADHLQRIIQDNGHDSRENATACMELVLWKVKEDLKGKK</sequence>
<evidence type="ECO:0000256" key="2">
    <source>
        <dbReference type="ARBA" id="ARBA00006357"/>
    </source>
</evidence>
<reference evidence="11" key="1">
    <citation type="submission" date="2025-08" db="UniProtKB">
        <authorList>
            <consortium name="RefSeq"/>
        </authorList>
    </citation>
    <scope>IDENTIFICATION</scope>
    <source>
        <tissue evidence="11">Whole blood</tissue>
    </source>
</reference>
<dbReference type="OrthoDB" id="206335at2759"/>
<evidence type="ECO:0000259" key="9">
    <source>
        <dbReference type="SMART" id="SM00479"/>
    </source>
</evidence>
<evidence type="ECO:0000256" key="1">
    <source>
        <dbReference type="ARBA" id="ARBA00004123"/>
    </source>
</evidence>
<keyword evidence="4" id="KW-0378">Hydrolase</keyword>
<dbReference type="Proteomes" id="UP000261680">
    <property type="component" value="Unplaced"/>
</dbReference>
<proteinExistence type="inferred from homology"/>
<dbReference type="PANTHER" id="PTHR12801:SF152">
    <property type="entry name" value="EXONUCLEASE DOMAIN-CONTAINING PROTEIN"/>
    <property type="match status" value="1"/>
</dbReference>
<feature type="region of interest" description="Disordered" evidence="8">
    <location>
        <begin position="186"/>
        <end position="223"/>
    </location>
</feature>
<dbReference type="GO" id="GO:0005634">
    <property type="term" value="C:nucleus"/>
    <property type="evidence" value="ECO:0007669"/>
    <property type="project" value="UniProtKB-SubCell"/>
</dbReference>
<evidence type="ECO:0000256" key="7">
    <source>
        <dbReference type="SAM" id="Coils"/>
    </source>
</evidence>
<dbReference type="SMART" id="SM00479">
    <property type="entry name" value="EXOIII"/>
    <property type="match status" value="1"/>
</dbReference>
<feature type="domain" description="Exonuclease" evidence="9">
    <location>
        <begin position="766"/>
        <end position="923"/>
    </location>
</feature>
<comment type="subcellular location">
    <subcellularLocation>
        <location evidence="1">Nucleus</location>
    </subcellularLocation>
</comment>
<accession>A0A8M1FVN7</accession>
<protein>
    <submittedName>
        <fullName evidence="11">RNA exonuclease 1 homolog</fullName>
    </submittedName>
</protein>
<dbReference type="RefSeq" id="XP_040487423.1">
    <property type="nucleotide sequence ID" value="XM_040631489.1"/>
</dbReference>
<dbReference type="InterPro" id="IPR034922">
    <property type="entry name" value="REX1-like_exo"/>
</dbReference>
<dbReference type="PANTHER" id="PTHR12801">
    <property type="entry name" value="RNA EXONUCLEASE REXO1 / RECO3 FAMILY MEMBER-RELATED"/>
    <property type="match status" value="1"/>
</dbReference>
<dbReference type="GO" id="GO:0004527">
    <property type="term" value="F:exonuclease activity"/>
    <property type="evidence" value="ECO:0007669"/>
    <property type="project" value="UniProtKB-KW"/>
</dbReference>
<dbReference type="SUPFAM" id="SSF53098">
    <property type="entry name" value="Ribonuclease H-like"/>
    <property type="match status" value="1"/>
</dbReference>
<evidence type="ECO:0000313" key="10">
    <source>
        <dbReference type="Proteomes" id="UP000261680"/>
    </source>
</evidence>
<dbReference type="InterPro" id="IPR047021">
    <property type="entry name" value="REXO1/3/4-like"/>
</dbReference>
<gene>
    <name evidence="11" type="primary">LOC103667003</name>
</gene>